<proteinExistence type="inferred from homology"/>
<dbReference type="InterPro" id="IPR005632">
    <property type="entry name" value="Chaperone_Skp"/>
</dbReference>
<accession>K4IE86</accession>
<dbReference type="GO" id="GO:0051082">
    <property type="term" value="F:unfolded protein binding"/>
    <property type="evidence" value="ECO:0007669"/>
    <property type="project" value="InterPro"/>
</dbReference>
<dbReference type="PROSITE" id="PS51257">
    <property type="entry name" value="PROKAR_LIPOPROTEIN"/>
    <property type="match status" value="1"/>
</dbReference>
<reference evidence="4" key="1">
    <citation type="submission" date="2006-03" db="EMBL/GenBank/DDBJ databases">
        <authorList>
            <person name="Bowman J."/>
            <person name="Ferriera S."/>
            <person name="Johnson J."/>
            <person name="Kravitz S."/>
            <person name="Halpern A."/>
            <person name="Remington K."/>
            <person name="Beeson K."/>
            <person name="Tran B."/>
            <person name="Rogers Y.-H."/>
            <person name="Friedman R."/>
            <person name="Venter J.C."/>
        </authorList>
    </citation>
    <scope>NUCLEOTIDE SEQUENCE [LARGE SCALE GENOMIC DNA]</scope>
    <source>
        <strain evidence="4">ATCC 700755</strain>
    </source>
</reference>
<dbReference type="EMBL" id="CP003879">
    <property type="protein sequence ID" value="AFU68714.1"/>
    <property type="molecule type" value="Genomic_DNA"/>
</dbReference>
<dbReference type="GO" id="GO:0050821">
    <property type="term" value="P:protein stabilization"/>
    <property type="evidence" value="ECO:0007669"/>
    <property type="project" value="TreeGrafter"/>
</dbReference>
<organism evidence="4 5">
    <name type="scientific">Psychroflexus torquis (strain ATCC 700755 / CIP 106069 / ACAM 623)</name>
    <dbReference type="NCBI Taxonomy" id="313595"/>
    <lineage>
        <taxon>Bacteria</taxon>
        <taxon>Pseudomonadati</taxon>
        <taxon>Bacteroidota</taxon>
        <taxon>Flavobacteriia</taxon>
        <taxon>Flavobacteriales</taxon>
        <taxon>Flavobacteriaceae</taxon>
        <taxon>Psychroflexus</taxon>
    </lineage>
</organism>
<dbReference type="eggNOG" id="COG2825">
    <property type="taxonomic scope" value="Bacteria"/>
</dbReference>
<dbReference type="Gene3D" id="3.30.910.20">
    <property type="entry name" value="Skp domain"/>
    <property type="match status" value="1"/>
</dbReference>
<dbReference type="HOGENOM" id="CLU_053320_2_0_10"/>
<sequence>MKKILFSLTLVASLMSCQGEKTAYVDNTVLIQEYSKMKTTEAKFEKRSQALSNELDSIAAIFQQEVQEFQSNMKSMSAQGRERRQGELVQKQQMLQQRQQQKGQMLRQESDQAIDSLIAEVKEHVGNYGKEKGYAYIFGSNESANIMYAKEGLDITEDVLEVINGQEKESESKEKESVEKENTEK</sequence>
<evidence type="ECO:0000256" key="2">
    <source>
        <dbReference type="ARBA" id="ARBA00022729"/>
    </source>
</evidence>
<gene>
    <name evidence="4" type="ordered locus">P700755_001889</name>
</gene>
<feature type="region of interest" description="Disordered" evidence="3">
    <location>
        <begin position="164"/>
        <end position="185"/>
    </location>
</feature>
<evidence type="ECO:0000256" key="3">
    <source>
        <dbReference type="SAM" id="MobiDB-lite"/>
    </source>
</evidence>
<dbReference type="SMART" id="SM00935">
    <property type="entry name" value="OmpH"/>
    <property type="match status" value="1"/>
</dbReference>
<dbReference type="Proteomes" id="UP000008514">
    <property type="component" value="Chromosome"/>
</dbReference>
<evidence type="ECO:0000256" key="1">
    <source>
        <dbReference type="ARBA" id="ARBA00009091"/>
    </source>
</evidence>
<dbReference type="PANTHER" id="PTHR35089">
    <property type="entry name" value="CHAPERONE PROTEIN SKP"/>
    <property type="match status" value="1"/>
</dbReference>
<dbReference type="KEGG" id="ptq:P700755_001889"/>
<dbReference type="RefSeq" id="WP_015024305.1">
    <property type="nucleotide sequence ID" value="NC_018721.1"/>
</dbReference>
<dbReference type="AlphaFoldDB" id="K4IE86"/>
<feature type="compositionally biased region" description="Basic and acidic residues" evidence="3">
    <location>
        <begin position="166"/>
        <end position="185"/>
    </location>
</feature>
<reference evidence="4" key="2">
    <citation type="submission" date="2012-09" db="EMBL/GenBank/DDBJ databases">
        <title>The complete sequence of Psychroflexus torquis an extreme psychrophile from sea-ice that is stimulated by light.</title>
        <authorList>
            <person name="Feng S."/>
            <person name="Powell S.M."/>
            <person name="Bowman J.P."/>
        </authorList>
    </citation>
    <scope>NUCLEOTIDE SEQUENCE [LARGE SCALE GENOMIC DNA]</scope>
    <source>
        <strain evidence="4">ATCC 700755</strain>
    </source>
</reference>
<protein>
    <submittedName>
        <fullName evidence="4">Outer membrane periplasmic chaperone, OmpH family</fullName>
    </submittedName>
</protein>
<dbReference type="PANTHER" id="PTHR35089:SF1">
    <property type="entry name" value="CHAPERONE PROTEIN SKP"/>
    <property type="match status" value="1"/>
</dbReference>
<dbReference type="Pfam" id="PF03938">
    <property type="entry name" value="OmpH"/>
    <property type="match status" value="1"/>
</dbReference>
<dbReference type="InterPro" id="IPR024930">
    <property type="entry name" value="Skp_dom_sf"/>
</dbReference>
<dbReference type="OrthoDB" id="1145062at2"/>
<dbReference type="STRING" id="313595.P700755_001889"/>
<dbReference type="SUPFAM" id="SSF111384">
    <property type="entry name" value="OmpH-like"/>
    <property type="match status" value="1"/>
</dbReference>
<dbReference type="GO" id="GO:0005829">
    <property type="term" value="C:cytosol"/>
    <property type="evidence" value="ECO:0007669"/>
    <property type="project" value="TreeGrafter"/>
</dbReference>
<keyword evidence="2" id="KW-0732">Signal</keyword>
<name>K4IE86_PSYTT</name>
<keyword evidence="5" id="KW-1185">Reference proteome</keyword>
<evidence type="ECO:0000313" key="4">
    <source>
        <dbReference type="EMBL" id="AFU68714.1"/>
    </source>
</evidence>
<evidence type="ECO:0000313" key="5">
    <source>
        <dbReference type="Proteomes" id="UP000008514"/>
    </source>
</evidence>
<comment type="similarity">
    <text evidence="1">Belongs to the Skp family.</text>
</comment>